<dbReference type="EMBL" id="CAXITT010000227">
    <property type="protein sequence ID" value="CAL1536343.1"/>
    <property type="molecule type" value="Genomic_DNA"/>
</dbReference>
<evidence type="ECO:0000256" key="3">
    <source>
        <dbReference type="ARBA" id="ARBA00011233"/>
    </source>
</evidence>
<evidence type="ECO:0000256" key="2">
    <source>
        <dbReference type="ARBA" id="ARBA00010147"/>
    </source>
</evidence>
<dbReference type="GO" id="GO:0042806">
    <property type="term" value="F:fucose binding"/>
    <property type="evidence" value="ECO:0007669"/>
    <property type="project" value="UniProtKB-ARBA"/>
</dbReference>
<accession>A0AAV2HQF5</accession>
<dbReference type="InterPro" id="IPR008979">
    <property type="entry name" value="Galactose-bd-like_sf"/>
</dbReference>
<comment type="similarity">
    <text evidence="2">Belongs to the fucolectin family.</text>
</comment>
<dbReference type="Pfam" id="PF22633">
    <property type="entry name" value="F5_F8_type_C_2"/>
    <property type="match status" value="1"/>
</dbReference>
<comment type="caution">
    <text evidence="10">The sequence shown here is derived from an EMBL/GenBank/DDBJ whole genome shotgun (WGS) entry which is preliminary data.</text>
</comment>
<dbReference type="Proteomes" id="UP001497497">
    <property type="component" value="Unassembled WGS sequence"/>
</dbReference>
<evidence type="ECO:0000256" key="4">
    <source>
        <dbReference type="ARBA" id="ARBA00022723"/>
    </source>
</evidence>
<keyword evidence="11" id="KW-1185">Reference proteome</keyword>
<dbReference type="SUPFAM" id="SSF49785">
    <property type="entry name" value="Galactose-binding domain-like"/>
    <property type="match status" value="2"/>
</dbReference>
<evidence type="ECO:0000313" key="11">
    <source>
        <dbReference type="Proteomes" id="UP001497497"/>
    </source>
</evidence>
<dbReference type="SMART" id="SM00607">
    <property type="entry name" value="FTP"/>
    <property type="match status" value="1"/>
</dbReference>
<organism evidence="10 11">
    <name type="scientific">Lymnaea stagnalis</name>
    <name type="common">Great pond snail</name>
    <name type="synonym">Helix stagnalis</name>
    <dbReference type="NCBI Taxonomy" id="6523"/>
    <lineage>
        <taxon>Eukaryota</taxon>
        <taxon>Metazoa</taxon>
        <taxon>Spiralia</taxon>
        <taxon>Lophotrochozoa</taxon>
        <taxon>Mollusca</taxon>
        <taxon>Gastropoda</taxon>
        <taxon>Heterobranchia</taxon>
        <taxon>Euthyneura</taxon>
        <taxon>Panpulmonata</taxon>
        <taxon>Hygrophila</taxon>
        <taxon>Lymnaeoidea</taxon>
        <taxon>Lymnaeidae</taxon>
        <taxon>Lymnaea</taxon>
    </lineage>
</organism>
<name>A0AAV2HQF5_LYMST</name>
<feature type="signal peptide" evidence="8">
    <location>
        <begin position="1"/>
        <end position="23"/>
    </location>
</feature>
<dbReference type="AlphaFoldDB" id="A0AAV2HQF5"/>
<dbReference type="InterPro" id="IPR006585">
    <property type="entry name" value="FTP1"/>
</dbReference>
<dbReference type="InterPro" id="IPR051941">
    <property type="entry name" value="BG_Antigen-Binding_Lectin"/>
</dbReference>
<dbReference type="Gene3D" id="2.170.300.10">
    <property type="entry name" value="Tie2 ligand-binding domain superfamily"/>
    <property type="match status" value="2"/>
</dbReference>
<dbReference type="Gene3D" id="2.60.120.260">
    <property type="entry name" value="Galactose-binding domain-like"/>
    <property type="match status" value="2"/>
</dbReference>
<sequence>MSLIQVTVLIISLFVWLSQEIEACEPGWFGSKCQYMCHCAKASCLGNGACLDGDHCMTGWFGPKCQYQDSSAVATITTTPRYHSSSLLTDGDDESCILNIESITVVWNTTYPLSWIRVIGGEMGMRQQMGIRFKGNNTTATFEECFEEKTVLWGPNVRDVYCTMNTAVNQLVLAWEERTSLCSIHISGGRNIALRQAAKQSSNYSNTSNAEKAVDGIKNNKLIGESCTHTNGDKNPFWMLTFFNSQKINRIIIYNRYEDVSIHNPSGFAERLSGFSLEVYNNNSIEINRYTDKNVSVEQVYTVTFLQPSEPASMVKITIPTTFLTLCEVEIFGDSSCPAGWYGPECNKKCQCSDPGEACLVMTGGCSSGCAPGYYGESCDQECLPGYWGVDCLEQCSSICYAYSCARESGRCLQGCTNETDLPECKVACDIGWFGPNCQYMCHCTDEKCDVNGLCLNDSFCEFGWFGPGCQYVDLCQDAKLTTTPPHNLALTADADDETCVINLSSISLEWTTPIAFTWVRLVLLEPDYRDLVTLSFKEANADGTFWNCTNLEKNVIDKRTTDFYCDVNVVISQIVISLKERKSVCSLYVSGGRNIALRQYTHQSSTSSKLGFNLTKSSNAVDGSTVSSLDFGSCSHTETGEPNPSWTVTFLTPQIINRYVIYNNFESIDTKCCPGGLQDFRLTSVNIDLMNVFSYTDATLKDPLFIYNIPTPGIKESITSVTIASTITSVFDVFAHYLSFCEVEIYGDSACPNGTYGRECRSKCNCAVPGESCFVSTGGCPSGCAPGFYGEGCATECSAGSWGIDCRHECSSVCNNACNRFTGDCVIIVQ</sequence>
<keyword evidence="6" id="KW-0106">Calcium</keyword>
<dbReference type="PANTHER" id="PTHR45713">
    <property type="entry name" value="FTP DOMAIN-CONTAINING PROTEIN"/>
    <property type="match status" value="1"/>
</dbReference>
<proteinExistence type="inferred from homology"/>
<dbReference type="CDD" id="cd00055">
    <property type="entry name" value="EGF_Lam"/>
    <property type="match status" value="1"/>
</dbReference>
<keyword evidence="8" id="KW-0732">Signal</keyword>
<keyword evidence="5" id="KW-0430">Lectin</keyword>
<dbReference type="GO" id="GO:0001868">
    <property type="term" value="P:regulation of complement activation, lectin pathway"/>
    <property type="evidence" value="ECO:0007669"/>
    <property type="project" value="UniProtKB-ARBA"/>
</dbReference>
<dbReference type="GO" id="GO:0010185">
    <property type="term" value="P:regulation of cellular defense response"/>
    <property type="evidence" value="ECO:0007669"/>
    <property type="project" value="UniProtKB-ARBA"/>
</dbReference>
<reference evidence="10 11" key="1">
    <citation type="submission" date="2024-04" db="EMBL/GenBank/DDBJ databases">
        <authorList>
            <consortium name="Genoscope - CEA"/>
            <person name="William W."/>
        </authorList>
    </citation>
    <scope>NUCLEOTIDE SEQUENCE [LARGE SCALE GENOMIC DNA]</scope>
</reference>
<evidence type="ECO:0000256" key="1">
    <source>
        <dbReference type="ARBA" id="ARBA00002219"/>
    </source>
</evidence>
<protein>
    <recommendedName>
        <fullName evidence="9">Fucolectin tachylectin-4 pentraxin-1 domain-containing protein</fullName>
    </recommendedName>
</protein>
<evidence type="ECO:0000259" key="9">
    <source>
        <dbReference type="SMART" id="SM00607"/>
    </source>
</evidence>
<gene>
    <name evidence="10" type="ORF">GSLYS_00010256001</name>
</gene>
<evidence type="ECO:0000256" key="5">
    <source>
        <dbReference type="ARBA" id="ARBA00022734"/>
    </source>
</evidence>
<dbReference type="InterPro" id="IPR002049">
    <property type="entry name" value="LE_dom"/>
</dbReference>
<feature type="chain" id="PRO_5043685220" description="Fucolectin tachylectin-4 pentraxin-1 domain-containing protein" evidence="8">
    <location>
        <begin position="24"/>
        <end position="831"/>
    </location>
</feature>
<comment type="function">
    <text evidence="1">Acts as a defensive agent. Recognizes blood group fucosylated oligosaccharides including A, B, H and Lewis B-type antigens. Does not recognize Lewis A antigen and has low affinity for monovalent haptens.</text>
</comment>
<keyword evidence="7" id="KW-1015">Disulfide bond</keyword>
<evidence type="ECO:0000256" key="8">
    <source>
        <dbReference type="SAM" id="SignalP"/>
    </source>
</evidence>
<dbReference type="PANTHER" id="PTHR45713:SF6">
    <property type="entry name" value="F5_8 TYPE C DOMAIN-CONTAINING PROTEIN"/>
    <property type="match status" value="1"/>
</dbReference>
<dbReference type="GO" id="GO:0046872">
    <property type="term" value="F:metal ion binding"/>
    <property type="evidence" value="ECO:0007669"/>
    <property type="project" value="UniProtKB-KW"/>
</dbReference>
<comment type="subunit">
    <text evidence="3">Homotrimer.</text>
</comment>
<evidence type="ECO:0000256" key="6">
    <source>
        <dbReference type="ARBA" id="ARBA00022837"/>
    </source>
</evidence>
<feature type="domain" description="Fucolectin tachylectin-4 pentraxin-1" evidence="9">
    <location>
        <begin position="189"/>
        <end position="340"/>
    </location>
</feature>
<keyword evidence="4" id="KW-0479">Metal-binding</keyword>
<evidence type="ECO:0000256" key="7">
    <source>
        <dbReference type="ARBA" id="ARBA00023157"/>
    </source>
</evidence>
<evidence type="ECO:0000313" key="10">
    <source>
        <dbReference type="EMBL" id="CAL1536343.1"/>
    </source>
</evidence>